<comment type="caution">
    <text evidence="1">The sequence shown here is derived from an EMBL/GenBank/DDBJ whole genome shotgun (WGS) entry which is preliminary data.</text>
</comment>
<name>A0ACB7TFG6_HYAAI</name>
<proteinExistence type="predicted"/>
<keyword evidence="2" id="KW-1185">Reference proteome</keyword>
<dbReference type="Proteomes" id="UP000821845">
    <property type="component" value="Chromosome 10"/>
</dbReference>
<evidence type="ECO:0000313" key="1">
    <source>
        <dbReference type="EMBL" id="KAH6943584.1"/>
    </source>
</evidence>
<sequence>MLLEDSANVAAADCSCEIHELRCNAGKKTAFATVLQQLRGSESLGLSRRIFASFRRGGRKFWSRKPGSRLRRRRRSDGHGRRTTSESETTPASKWGSGAGGSVDTTPDQHRFSVSGPVLFVQEHVAQVWLHEKRERGVVGSALLE</sequence>
<gene>
    <name evidence="1" type="ORF">HPB50_024771</name>
</gene>
<evidence type="ECO:0000313" key="2">
    <source>
        <dbReference type="Proteomes" id="UP000821845"/>
    </source>
</evidence>
<organism evidence="1 2">
    <name type="scientific">Hyalomma asiaticum</name>
    <name type="common">Tick</name>
    <dbReference type="NCBI Taxonomy" id="266040"/>
    <lineage>
        <taxon>Eukaryota</taxon>
        <taxon>Metazoa</taxon>
        <taxon>Ecdysozoa</taxon>
        <taxon>Arthropoda</taxon>
        <taxon>Chelicerata</taxon>
        <taxon>Arachnida</taxon>
        <taxon>Acari</taxon>
        <taxon>Parasitiformes</taxon>
        <taxon>Ixodida</taxon>
        <taxon>Ixodoidea</taxon>
        <taxon>Ixodidae</taxon>
        <taxon>Hyalomminae</taxon>
        <taxon>Hyalomma</taxon>
    </lineage>
</organism>
<protein>
    <submittedName>
        <fullName evidence="1">Uncharacterized protein</fullName>
    </submittedName>
</protein>
<dbReference type="EMBL" id="CM023490">
    <property type="protein sequence ID" value="KAH6943584.1"/>
    <property type="molecule type" value="Genomic_DNA"/>
</dbReference>
<reference evidence="1" key="1">
    <citation type="submission" date="2020-05" db="EMBL/GenBank/DDBJ databases">
        <title>Large-scale comparative analyses of tick genomes elucidate their genetic diversity and vector capacities.</title>
        <authorList>
            <person name="Jia N."/>
            <person name="Wang J."/>
            <person name="Shi W."/>
            <person name="Du L."/>
            <person name="Sun Y."/>
            <person name="Zhan W."/>
            <person name="Jiang J."/>
            <person name="Wang Q."/>
            <person name="Zhang B."/>
            <person name="Ji P."/>
            <person name="Sakyi L.B."/>
            <person name="Cui X."/>
            <person name="Yuan T."/>
            <person name="Jiang B."/>
            <person name="Yang W."/>
            <person name="Lam T.T.-Y."/>
            <person name="Chang Q."/>
            <person name="Ding S."/>
            <person name="Wang X."/>
            <person name="Zhu J."/>
            <person name="Ruan X."/>
            <person name="Zhao L."/>
            <person name="Wei J."/>
            <person name="Que T."/>
            <person name="Du C."/>
            <person name="Cheng J."/>
            <person name="Dai P."/>
            <person name="Han X."/>
            <person name="Huang E."/>
            <person name="Gao Y."/>
            <person name="Liu J."/>
            <person name="Shao H."/>
            <person name="Ye R."/>
            <person name="Li L."/>
            <person name="Wei W."/>
            <person name="Wang X."/>
            <person name="Wang C."/>
            <person name="Yang T."/>
            <person name="Huo Q."/>
            <person name="Li W."/>
            <person name="Guo W."/>
            <person name="Chen H."/>
            <person name="Zhou L."/>
            <person name="Ni X."/>
            <person name="Tian J."/>
            <person name="Zhou Y."/>
            <person name="Sheng Y."/>
            <person name="Liu T."/>
            <person name="Pan Y."/>
            <person name="Xia L."/>
            <person name="Li J."/>
            <person name="Zhao F."/>
            <person name="Cao W."/>
        </authorList>
    </citation>
    <scope>NUCLEOTIDE SEQUENCE</scope>
    <source>
        <strain evidence="1">Hyas-2018</strain>
    </source>
</reference>
<accession>A0ACB7TFG6</accession>